<feature type="compositionally biased region" description="Basic and acidic residues" evidence="1">
    <location>
        <begin position="43"/>
        <end position="55"/>
    </location>
</feature>
<dbReference type="InterPro" id="IPR043128">
    <property type="entry name" value="Rev_trsase/Diguanyl_cyclase"/>
</dbReference>
<feature type="region of interest" description="Disordered" evidence="1">
    <location>
        <begin position="35"/>
        <end position="62"/>
    </location>
</feature>
<dbReference type="Gene3D" id="3.30.70.270">
    <property type="match status" value="1"/>
</dbReference>
<dbReference type="AlphaFoldDB" id="A0AAV0T883"/>
<dbReference type="EMBL" id="CANTFK010000343">
    <property type="protein sequence ID" value="CAI5714704.1"/>
    <property type="molecule type" value="Genomic_DNA"/>
</dbReference>
<comment type="caution">
    <text evidence="2">The sequence shown here is derived from an EMBL/GenBank/DDBJ whole genome shotgun (WGS) entry which is preliminary data.</text>
</comment>
<dbReference type="Proteomes" id="UP001159659">
    <property type="component" value="Unassembled WGS sequence"/>
</dbReference>
<evidence type="ECO:0000313" key="2">
    <source>
        <dbReference type="EMBL" id="CAI5714704.1"/>
    </source>
</evidence>
<dbReference type="InterPro" id="IPR043502">
    <property type="entry name" value="DNA/RNA_pol_sf"/>
</dbReference>
<proteinExistence type="predicted"/>
<evidence type="ECO:0000256" key="1">
    <source>
        <dbReference type="SAM" id="MobiDB-lite"/>
    </source>
</evidence>
<gene>
    <name evidence="2" type="ORF">PFR002_LOCUS2963</name>
</gene>
<reference evidence="2" key="1">
    <citation type="submission" date="2022-12" db="EMBL/GenBank/DDBJ databases">
        <authorList>
            <person name="Webb A."/>
        </authorList>
    </citation>
    <scope>NUCLEOTIDE SEQUENCE</scope>
    <source>
        <strain evidence="2">Pf2</strain>
    </source>
</reference>
<accession>A0AAV0T883</accession>
<dbReference type="Gene3D" id="3.10.10.10">
    <property type="entry name" value="HIV Type 1 Reverse Transcriptase, subunit A, domain 1"/>
    <property type="match status" value="1"/>
</dbReference>
<evidence type="ECO:0008006" key="4">
    <source>
        <dbReference type="Google" id="ProtNLM"/>
    </source>
</evidence>
<sequence>MVVDIMSGSTIFSSLDLTDGFYQIVMRPEDVPLTAVSTPSDALSRRPDNDPRDDTPAVATTDADDDDCIACATLGTNITVVSAVNPLRDDIAEVYSRDVFYSPIVRYCSDPSNEALRSLSASTRAHTVRYSFDGKLLMF</sequence>
<name>A0AAV0T883_9STRA</name>
<protein>
    <recommendedName>
        <fullName evidence="4">Reverse transcriptase domain-containing protein</fullName>
    </recommendedName>
</protein>
<organism evidence="2 3">
    <name type="scientific">Peronospora farinosa</name>
    <dbReference type="NCBI Taxonomy" id="134698"/>
    <lineage>
        <taxon>Eukaryota</taxon>
        <taxon>Sar</taxon>
        <taxon>Stramenopiles</taxon>
        <taxon>Oomycota</taxon>
        <taxon>Peronosporomycetes</taxon>
        <taxon>Peronosporales</taxon>
        <taxon>Peronosporaceae</taxon>
        <taxon>Peronospora</taxon>
    </lineage>
</organism>
<dbReference type="SUPFAM" id="SSF56672">
    <property type="entry name" value="DNA/RNA polymerases"/>
    <property type="match status" value="1"/>
</dbReference>
<evidence type="ECO:0000313" key="3">
    <source>
        <dbReference type="Proteomes" id="UP001159659"/>
    </source>
</evidence>